<feature type="region of interest" description="Disordered" evidence="1">
    <location>
        <begin position="100"/>
        <end position="153"/>
    </location>
</feature>
<evidence type="ECO:0000256" key="1">
    <source>
        <dbReference type="SAM" id="MobiDB-lite"/>
    </source>
</evidence>
<evidence type="ECO:0000256" key="2">
    <source>
        <dbReference type="SAM" id="Phobius"/>
    </source>
</evidence>
<sequence>MVRQTAATVISIALLANVDLRFIAVFDDFTHDAASWFNHATSKIDSQFEWATSKIESEFSQSSSLPSAVVQSVTANAGTTLISSSVTSFAGHHFTVATATPNPTTSQSSSSPASSISSFPSSVPIGDPKTTSSNSGSGSSSSAPSSTSSKNSAPRAQFFDGAGIIPMLVSVATVVGGAVVGAFIVT</sequence>
<keyword evidence="2" id="KW-1133">Transmembrane helix</keyword>
<keyword evidence="2" id="KW-0812">Transmembrane</keyword>
<dbReference type="AlphaFoldDB" id="A0A8H5HZJ6"/>
<organism evidence="3 4">
    <name type="scientific">Collybiopsis confluens</name>
    <dbReference type="NCBI Taxonomy" id="2823264"/>
    <lineage>
        <taxon>Eukaryota</taxon>
        <taxon>Fungi</taxon>
        <taxon>Dikarya</taxon>
        <taxon>Basidiomycota</taxon>
        <taxon>Agaricomycotina</taxon>
        <taxon>Agaricomycetes</taxon>
        <taxon>Agaricomycetidae</taxon>
        <taxon>Agaricales</taxon>
        <taxon>Marasmiineae</taxon>
        <taxon>Omphalotaceae</taxon>
        <taxon>Collybiopsis</taxon>
    </lineage>
</organism>
<gene>
    <name evidence="3" type="ORF">D9757_002208</name>
</gene>
<feature type="transmembrane region" description="Helical" evidence="2">
    <location>
        <begin position="164"/>
        <end position="185"/>
    </location>
</feature>
<dbReference type="EMBL" id="JAACJN010000005">
    <property type="protein sequence ID" value="KAF5392489.1"/>
    <property type="molecule type" value="Genomic_DNA"/>
</dbReference>
<keyword evidence="2" id="KW-0472">Membrane</keyword>
<evidence type="ECO:0000313" key="4">
    <source>
        <dbReference type="Proteomes" id="UP000518752"/>
    </source>
</evidence>
<proteinExistence type="predicted"/>
<keyword evidence="4" id="KW-1185">Reference proteome</keyword>
<accession>A0A8H5HZJ6</accession>
<protein>
    <submittedName>
        <fullName evidence="3">Uncharacterized protein</fullName>
    </submittedName>
</protein>
<comment type="caution">
    <text evidence="3">The sequence shown here is derived from an EMBL/GenBank/DDBJ whole genome shotgun (WGS) entry which is preliminary data.</text>
</comment>
<evidence type="ECO:0000313" key="3">
    <source>
        <dbReference type="EMBL" id="KAF5392489.1"/>
    </source>
</evidence>
<dbReference type="Proteomes" id="UP000518752">
    <property type="component" value="Unassembled WGS sequence"/>
</dbReference>
<reference evidence="3 4" key="1">
    <citation type="journal article" date="2020" name="ISME J.">
        <title>Uncovering the hidden diversity of litter-decomposition mechanisms in mushroom-forming fungi.</title>
        <authorList>
            <person name="Floudas D."/>
            <person name="Bentzer J."/>
            <person name="Ahren D."/>
            <person name="Johansson T."/>
            <person name="Persson P."/>
            <person name="Tunlid A."/>
        </authorList>
    </citation>
    <scope>NUCLEOTIDE SEQUENCE [LARGE SCALE GENOMIC DNA]</scope>
    <source>
        <strain evidence="3 4">CBS 406.79</strain>
    </source>
</reference>
<name>A0A8H5HZJ6_9AGAR</name>